<evidence type="ECO:0000313" key="2">
    <source>
        <dbReference type="EMBL" id="RPD54488.1"/>
    </source>
</evidence>
<reference evidence="2" key="1">
    <citation type="journal article" date="2018" name="Genome Biol. Evol.">
        <title>Genomics and development of Lentinus tigrinus, a white-rot wood-decaying mushroom with dimorphic fruiting bodies.</title>
        <authorList>
            <person name="Wu B."/>
            <person name="Xu Z."/>
            <person name="Knudson A."/>
            <person name="Carlson A."/>
            <person name="Chen N."/>
            <person name="Kovaka S."/>
            <person name="LaButti K."/>
            <person name="Lipzen A."/>
            <person name="Pennachio C."/>
            <person name="Riley R."/>
            <person name="Schakwitz W."/>
            <person name="Umezawa K."/>
            <person name="Ohm R.A."/>
            <person name="Grigoriev I.V."/>
            <person name="Nagy L.G."/>
            <person name="Gibbons J."/>
            <person name="Hibbett D."/>
        </authorList>
    </citation>
    <scope>NUCLEOTIDE SEQUENCE [LARGE SCALE GENOMIC DNA]</scope>
    <source>
        <strain evidence="2">ALCF2SS1-6</strain>
    </source>
</reference>
<proteinExistence type="predicted"/>
<organism evidence="2 3">
    <name type="scientific">Lentinus tigrinus ALCF2SS1-6</name>
    <dbReference type="NCBI Taxonomy" id="1328759"/>
    <lineage>
        <taxon>Eukaryota</taxon>
        <taxon>Fungi</taxon>
        <taxon>Dikarya</taxon>
        <taxon>Basidiomycota</taxon>
        <taxon>Agaricomycotina</taxon>
        <taxon>Agaricomycetes</taxon>
        <taxon>Polyporales</taxon>
        <taxon>Polyporaceae</taxon>
        <taxon>Lentinus</taxon>
    </lineage>
</organism>
<evidence type="ECO:0000256" key="1">
    <source>
        <dbReference type="SAM" id="MobiDB-lite"/>
    </source>
</evidence>
<sequence>MPGLGSQSRSKEPVFRALQYRSKHIRFQAHSCGERAHPALPCVRRPQLYSAASALVGPERTSRRARWNVSRIEAEVRQFSCRVAGRMRTNDVMAPTASHPGHIQQTPRRRRQPPAGPSQRLKGSSVRR</sequence>
<dbReference type="AlphaFoldDB" id="A0A5C2RS30"/>
<evidence type="ECO:0000313" key="3">
    <source>
        <dbReference type="Proteomes" id="UP000313359"/>
    </source>
</evidence>
<accession>A0A5C2RS30</accession>
<dbReference type="EMBL" id="ML122305">
    <property type="protein sequence ID" value="RPD54488.1"/>
    <property type="molecule type" value="Genomic_DNA"/>
</dbReference>
<keyword evidence="3" id="KW-1185">Reference proteome</keyword>
<gene>
    <name evidence="2" type="ORF">L227DRAFT_347653</name>
</gene>
<name>A0A5C2RS30_9APHY</name>
<feature type="region of interest" description="Disordered" evidence="1">
    <location>
        <begin position="89"/>
        <end position="128"/>
    </location>
</feature>
<protein>
    <submittedName>
        <fullName evidence="2">Uncharacterized protein</fullName>
    </submittedName>
</protein>
<dbReference type="Proteomes" id="UP000313359">
    <property type="component" value="Unassembled WGS sequence"/>
</dbReference>